<reference evidence="1" key="1">
    <citation type="submission" date="2022-04" db="EMBL/GenBank/DDBJ databases">
        <title>Chromosome-scale genome assembly of Holotrichia oblita Faldermann.</title>
        <authorList>
            <person name="Rongchong L."/>
        </authorList>
    </citation>
    <scope>NUCLEOTIDE SEQUENCE</scope>
    <source>
        <strain evidence="1">81SQS9</strain>
    </source>
</reference>
<sequence>MGSDFQSYKVLVLGDSGVGKTSIVETFCGNKYKTFDSTINSDLKCKIINLNGASIKLEIWDTAGQERYKSLTPSFYRDAMGVLLIYDVTRIKTFEHIKGWLQDIKEYTSPHVSIVLVGNKCESSDRQVSLDTGNKLADMIRLPLLEVSSKNNINVETAFMTLARGIEEVIKENVGFKLYKTLTYKCKPSSLGFRIILSEKYRKMLLQSMKYLVIPLHM</sequence>
<keyword evidence="1" id="KW-0378">Hydrolase</keyword>
<accession>A0ACB9SZR4</accession>
<organism evidence="1 2">
    <name type="scientific">Holotrichia oblita</name>
    <name type="common">Chafer beetle</name>
    <dbReference type="NCBI Taxonomy" id="644536"/>
    <lineage>
        <taxon>Eukaryota</taxon>
        <taxon>Metazoa</taxon>
        <taxon>Ecdysozoa</taxon>
        <taxon>Arthropoda</taxon>
        <taxon>Hexapoda</taxon>
        <taxon>Insecta</taxon>
        <taxon>Pterygota</taxon>
        <taxon>Neoptera</taxon>
        <taxon>Endopterygota</taxon>
        <taxon>Coleoptera</taxon>
        <taxon>Polyphaga</taxon>
        <taxon>Scarabaeiformia</taxon>
        <taxon>Scarabaeidae</taxon>
        <taxon>Melolonthinae</taxon>
        <taxon>Holotrichia</taxon>
    </lineage>
</organism>
<evidence type="ECO:0000313" key="1">
    <source>
        <dbReference type="EMBL" id="KAI4460030.1"/>
    </source>
</evidence>
<dbReference type="EMBL" id="CM043020">
    <property type="protein sequence ID" value="KAI4460030.1"/>
    <property type="molecule type" value="Genomic_DNA"/>
</dbReference>
<gene>
    <name evidence="1" type="ORF">MML48_6g00007328</name>
</gene>
<dbReference type="Proteomes" id="UP001056778">
    <property type="component" value="Chromosome 6"/>
</dbReference>
<comment type="caution">
    <text evidence="1">The sequence shown here is derived from an EMBL/GenBank/DDBJ whole genome shotgun (WGS) entry which is preliminary data.</text>
</comment>
<evidence type="ECO:0000313" key="2">
    <source>
        <dbReference type="Proteomes" id="UP001056778"/>
    </source>
</evidence>
<proteinExistence type="predicted"/>
<name>A0ACB9SZR4_HOLOL</name>
<protein>
    <submittedName>
        <fullName evidence="1">P-loop containing nucleoside triphosphate hydrolase</fullName>
    </submittedName>
</protein>
<keyword evidence="2" id="KW-1185">Reference proteome</keyword>